<dbReference type="Proteomes" id="UP000886998">
    <property type="component" value="Unassembled WGS sequence"/>
</dbReference>
<name>A0A8X6YKK6_9ARAC</name>
<gene>
    <name evidence="1" type="ORF">TNIN_255231</name>
</gene>
<evidence type="ECO:0000313" key="1">
    <source>
        <dbReference type="EMBL" id="GFY72478.1"/>
    </source>
</evidence>
<reference evidence="1" key="1">
    <citation type="submission" date="2020-08" db="EMBL/GenBank/DDBJ databases">
        <title>Multicomponent nature underlies the extraordinary mechanical properties of spider dragline silk.</title>
        <authorList>
            <person name="Kono N."/>
            <person name="Nakamura H."/>
            <person name="Mori M."/>
            <person name="Yoshida Y."/>
            <person name="Ohtoshi R."/>
            <person name="Malay A.D."/>
            <person name="Moran D.A.P."/>
            <person name="Tomita M."/>
            <person name="Numata K."/>
            <person name="Arakawa K."/>
        </authorList>
    </citation>
    <scope>NUCLEOTIDE SEQUENCE</scope>
</reference>
<dbReference type="EMBL" id="BMAV01019472">
    <property type="protein sequence ID" value="GFY72478.1"/>
    <property type="molecule type" value="Genomic_DNA"/>
</dbReference>
<comment type="caution">
    <text evidence="1">The sequence shown here is derived from an EMBL/GenBank/DDBJ whole genome shotgun (WGS) entry which is preliminary data.</text>
</comment>
<proteinExistence type="predicted"/>
<keyword evidence="2" id="KW-1185">Reference proteome</keyword>
<evidence type="ECO:0000313" key="2">
    <source>
        <dbReference type="Proteomes" id="UP000886998"/>
    </source>
</evidence>
<accession>A0A8X6YKK6</accession>
<protein>
    <submittedName>
        <fullName evidence="1">Uncharacterized protein</fullName>
    </submittedName>
</protein>
<dbReference type="AlphaFoldDB" id="A0A8X6YKK6"/>
<organism evidence="1 2">
    <name type="scientific">Trichonephila inaurata madagascariensis</name>
    <dbReference type="NCBI Taxonomy" id="2747483"/>
    <lineage>
        <taxon>Eukaryota</taxon>
        <taxon>Metazoa</taxon>
        <taxon>Ecdysozoa</taxon>
        <taxon>Arthropoda</taxon>
        <taxon>Chelicerata</taxon>
        <taxon>Arachnida</taxon>
        <taxon>Araneae</taxon>
        <taxon>Araneomorphae</taxon>
        <taxon>Entelegynae</taxon>
        <taxon>Araneoidea</taxon>
        <taxon>Nephilidae</taxon>
        <taxon>Trichonephila</taxon>
        <taxon>Trichonephila inaurata</taxon>
    </lineage>
</organism>
<sequence length="97" mass="10960">MTSSTLIFLEICSRAKSTIVSSLRSLPVHDWCSGKRSRSATSFRGSPFQQTAFSKIQSGHLRCLKNLTEEIRHSLIVRNVTKLNHPWLSTFLHGTCK</sequence>